<dbReference type="HAMAP" id="MF_00984">
    <property type="entry name" value="SSB"/>
    <property type="match status" value="1"/>
</dbReference>
<organism evidence="5 6">
    <name type="scientific">Capnocytophaga gingivalis</name>
    <dbReference type="NCBI Taxonomy" id="1017"/>
    <lineage>
        <taxon>Bacteria</taxon>
        <taxon>Pseudomonadati</taxon>
        <taxon>Bacteroidota</taxon>
        <taxon>Flavobacteriia</taxon>
        <taxon>Flavobacteriales</taxon>
        <taxon>Flavobacteriaceae</taxon>
        <taxon>Capnocytophaga</taxon>
    </lineage>
</organism>
<dbReference type="NCBIfam" id="TIGR00621">
    <property type="entry name" value="ssb"/>
    <property type="match status" value="1"/>
</dbReference>
<dbReference type="Pfam" id="PF00436">
    <property type="entry name" value="SSB"/>
    <property type="match status" value="1"/>
</dbReference>
<reference evidence="5 6" key="1">
    <citation type="submission" date="2023-12" db="EMBL/GenBank/DDBJ databases">
        <title>Genomic sequences of Capnocytophaga and Parvimonas strains.</title>
        <authorList>
            <person name="Watt R.M."/>
            <person name="Wang M."/>
            <person name="Yang T."/>
            <person name="Tong W.M."/>
        </authorList>
    </citation>
    <scope>NUCLEOTIDE SEQUENCE [LARGE SCALE GENOMIC DNA]</scope>
    <source>
        <strain evidence="5 6">CCUG 13096</strain>
    </source>
</reference>
<feature type="compositionally biased region" description="Polar residues" evidence="4">
    <location>
        <begin position="113"/>
        <end position="132"/>
    </location>
</feature>
<proteinExistence type="inferred from homology"/>
<feature type="region of interest" description="Disordered" evidence="4">
    <location>
        <begin position="112"/>
        <end position="152"/>
    </location>
</feature>
<dbReference type="EMBL" id="JAYKBW010000017">
    <property type="protein sequence ID" value="MEB3076237.1"/>
    <property type="molecule type" value="Genomic_DNA"/>
</dbReference>
<dbReference type="SUPFAM" id="SSF50249">
    <property type="entry name" value="Nucleic acid-binding proteins"/>
    <property type="match status" value="1"/>
</dbReference>
<sequence length="152" mass="16777">MNGTLNKVMLIGRLGSDVKLTYFEKDSCVGQVSLATDESYTDKTNQQKVENTQWHNLVFNNKLAELVAKYVRKGDLLYVEGRLRTRQYQSQDGTPRYITEIVASDVNFLTPKKGTSQEATNIPQSVSATPQAEGSAPDTGMGAPSQKDVVPF</sequence>
<dbReference type="InterPro" id="IPR000424">
    <property type="entry name" value="Primosome_PriB/ssb"/>
</dbReference>
<dbReference type="GO" id="GO:0003677">
    <property type="term" value="F:DNA binding"/>
    <property type="evidence" value="ECO:0007669"/>
    <property type="project" value="UniProtKB-KW"/>
</dbReference>
<comment type="subunit">
    <text evidence="2">Homotetramer.</text>
</comment>
<comment type="caution">
    <text evidence="5">The sequence shown here is derived from an EMBL/GenBank/DDBJ whole genome shotgun (WGS) entry which is preliminary data.</text>
</comment>
<keyword evidence="1 2" id="KW-0238">DNA-binding</keyword>
<dbReference type="PANTHER" id="PTHR10302:SF27">
    <property type="entry name" value="SINGLE-STRANDED DNA-BINDING PROTEIN"/>
    <property type="match status" value="1"/>
</dbReference>
<comment type="caution">
    <text evidence="2">Lacks conserved residue(s) required for the propagation of feature annotation.</text>
</comment>
<dbReference type="InterPro" id="IPR011344">
    <property type="entry name" value="ssDNA-bd"/>
</dbReference>
<dbReference type="InterPro" id="IPR012340">
    <property type="entry name" value="NA-bd_OB-fold"/>
</dbReference>
<dbReference type="CDD" id="cd04496">
    <property type="entry name" value="SSB_OBF"/>
    <property type="match status" value="1"/>
</dbReference>
<protein>
    <recommendedName>
        <fullName evidence="2 3">Single-stranded DNA-binding protein</fullName>
        <shortName evidence="2">SSB</shortName>
    </recommendedName>
</protein>
<dbReference type="Gene3D" id="2.40.50.140">
    <property type="entry name" value="Nucleic acid-binding proteins"/>
    <property type="match status" value="1"/>
</dbReference>
<dbReference type="RefSeq" id="WP_323984264.1">
    <property type="nucleotide sequence ID" value="NZ_JAYKBW010000017.1"/>
</dbReference>
<keyword evidence="6" id="KW-1185">Reference proteome</keyword>
<evidence type="ECO:0000256" key="3">
    <source>
        <dbReference type="PIRNR" id="PIRNR002070"/>
    </source>
</evidence>
<accession>A0ABU5ZDM9</accession>
<evidence type="ECO:0000256" key="4">
    <source>
        <dbReference type="SAM" id="MobiDB-lite"/>
    </source>
</evidence>
<name>A0ABU5ZDM9_9FLAO</name>
<dbReference type="PANTHER" id="PTHR10302">
    <property type="entry name" value="SINGLE-STRANDED DNA-BINDING PROTEIN"/>
    <property type="match status" value="1"/>
</dbReference>
<dbReference type="PROSITE" id="PS50935">
    <property type="entry name" value="SSB"/>
    <property type="match status" value="1"/>
</dbReference>
<evidence type="ECO:0000256" key="2">
    <source>
        <dbReference type="HAMAP-Rule" id="MF_00984"/>
    </source>
</evidence>
<dbReference type="Proteomes" id="UP001311730">
    <property type="component" value="Unassembled WGS sequence"/>
</dbReference>
<gene>
    <name evidence="5" type="primary">ssb</name>
    <name evidence="5" type="ORF">VJJ08_13165</name>
</gene>
<evidence type="ECO:0000313" key="6">
    <source>
        <dbReference type="Proteomes" id="UP001311730"/>
    </source>
</evidence>
<dbReference type="PIRSF" id="PIRSF002070">
    <property type="entry name" value="SSB"/>
    <property type="match status" value="1"/>
</dbReference>
<evidence type="ECO:0000256" key="1">
    <source>
        <dbReference type="ARBA" id="ARBA00023125"/>
    </source>
</evidence>
<evidence type="ECO:0000313" key="5">
    <source>
        <dbReference type="EMBL" id="MEB3076237.1"/>
    </source>
</evidence>